<evidence type="ECO:0000313" key="5">
    <source>
        <dbReference type="EMBL" id="MFC6879323.1"/>
    </source>
</evidence>
<evidence type="ECO:0000256" key="1">
    <source>
        <dbReference type="ARBA" id="ARBA00023015"/>
    </source>
</evidence>
<evidence type="ECO:0000259" key="4">
    <source>
        <dbReference type="PROSITE" id="PS50949"/>
    </source>
</evidence>
<dbReference type="Proteomes" id="UP001596380">
    <property type="component" value="Unassembled WGS sequence"/>
</dbReference>
<dbReference type="InterPro" id="IPR036388">
    <property type="entry name" value="WH-like_DNA-bd_sf"/>
</dbReference>
<dbReference type="PANTHER" id="PTHR43537:SF5">
    <property type="entry name" value="UXU OPERON TRANSCRIPTIONAL REGULATOR"/>
    <property type="match status" value="1"/>
</dbReference>
<gene>
    <name evidence="5" type="ORF">ACFQKB_06040</name>
</gene>
<keyword evidence="2" id="KW-0238">DNA-binding</keyword>
<evidence type="ECO:0000256" key="3">
    <source>
        <dbReference type="ARBA" id="ARBA00023163"/>
    </source>
</evidence>
<dbReference type="PANTHER" id="PTHR43537">
    <property type="entry name" value="TRANSCRIPTIONAL REGULATOR, GNTR FAMILY"/>
    <property type="match status" value="1"/>
</dbReference>
<dbReference type="InterPro" id="IPR036390">
    <property type="entry name" value="WH_DNA-bd_sf"/>
</dbReference>
<dbReference type="PROSITE" id="PS50949">
    <property type="entry name" value="HTH_GNTR"/>
    <property type="match status" value="1"/>
</dbReference>
<dbReference type="SUPFAM" id="SSF48008">
    <property type="entry name" value="GntR ligand-binding domain-like"/>
    <property type="match status" value="1"/>
</dbReference>
<name>A0ABW2CEB3_9ACTN</name>
<evidence type="ECO:0000256" key="2">
    <source>
        <dbReference type="ARBA" id="ARBA00023125"/>
    </source>
</evidence>
<protein>
    <submittedName>
        <fullName evidence="5">FadR/GntR family transcriptional regulator</fullName>
    </submittedName>
</protein>
<dbReference type="InterPro" id="IPR000524">
    <property type="entry name" value="Tscrpt_reg_HTH_GntR"/>
</dbReference>
<keyword evidence="3" id="KW-0804">Transcription</keyword>
<comment type="caution">
    <text evidence="5">The sequence shown here is derived from an EMBL/GenBank/DDBJ whole genome shotgun (WGS) entry which is preliminary data.</text>
</comment>
<feature type="domain" description="HTH gntR-type" evidence="4">
    <location>
        <begin position="13"/>
        <end position="83"/>
    </location>
</feature>
<dbReference type="Gene3D" id="1.20.120.530">
    <property type="entry name" value="GntR ligand-binding domain-like"/>
    <property type="match status" value="1"/>
</dbReference>
<dbReference type="PRINTS" id="PR00035">
    <property type="entry name" value="HTHGNTR"/>
</dbReference>
<dbReference type="InterPro" id="IPR011711">
    <property type="entry name" value="GntR_C"/>
</dbReference>
<keyword evidence="6" id="KW-1185">Reference proteome</keyword>
<dbReference type="SUPFAM" id="SSF46785">
    <property type="entry name" value="Winged helix' DNA-binding domain"/>
    <property type="match status" value="1"/>
</dbReference>
<dbReference type="CDD" id="cd07377">
    <property type="entry name" value="WHTH_GntR"/>
    <property type="match status" value="1"/>
</dbReference>
<keyword evidence="1" id="KW-0805">Transcription regulation</keyword>
<dbReference type="Gene3D" id="1.10.10.10">
    <property type="entry name" value="Winged helix-like DNA-binding domain superfamily/Winged helix DNA-binding domain"/>
    <property type="match status" value="1"/>
</dbReference>
<accession>A0ABW2CEB3</accession>
<dbReference type="Pfam" id="PF07729">
    <property type="entry name" value="FCD"/>
    <property type="match status" value="1"/>
</dbReference>
<sequence>MSATRADKGRVTVPAYAELADDLRRRIVLGEYRPGDRLPIESELCAHYGVSRSTLREALRLLASQHLVTTARGVAGGTFVEHPSPDQISDYLQTGLSLLAVDTQVSVDQLLEIRELLEVPAAGLAALRRGEEDLAALRGALFDPAVVDPAESYEPHRHFHTALLNAAGNPLLGVVTEPVFRVLNERFLSEHAPPRFWHRVDTDHRKILRYVEAGDDRGARAAARAHLKHLRSTYLGIDRGSHHA</sequence>
<dbReference type="SMART" id="SM00895">
    <property type="entry name" value="FCD"/>
    <property type="match status" value="1"/>
</dbReference>
<evidence type="ECO:0000313" key="6">
    <source>
        <dbReference type="Proteomes" id="UP001596380"/>
    </source>
</evidence>
<dbReference type="EMBL" id="JBHSXS010000002">
    <property type="protein sequence ID" value="MFC6879323.1"/>
    <property type="molecule type" value="Genomic_DNA"/>
</dbReference>
<reference evidence="6" key="1">
    <citation type="journal article" date="2019" name="Int. J. Syst. Evol. Microbiol.">
        <title>The Global Catalogue of Microorganisms (GCM) 10K type strain sequencing project: providing services to taxonomists for standard genome sequencing and annotation.</title>
        <authorList>
            <consortium name="The Broad Institute Genomics Platform"/>
            <consortium name="The Broad Institute Genome Sequencing Center for Infectious Disease"/>
            <person name="Wu L."/>
            <person name="Ma J."/>
        </authorList>
    </citation>
    <scope>NUCLEOTIDE SEQUENCE [LARGE SCALE GENOMIC DNA]</scope>
    <source>
        <strain evidence="6">JCM 3369</strain>
    </source>
</reference>
<dbReference type="Pfam" id="PF00392">
    <property type="entry name" value="GntR"/>
    <property type="match status" value="1"/>
</dbReference>
<dbReference type="SMART" id="SM00345">
    <property type="entry name" value="HTH_GNTR"/>
    <property type="match status" value="1"/>
</dbReference>
<dbReference type="InterPro" id="IPR008920">
    <property type="entry name" value="TF_FadR/GntR_C"/>
</dbReference>
<proteinExistence type="predicted"/>
<organism evidence="5 6">
    <name type="scientific">Actinomadura yumaensis</name>
    <dbReference type="NCBI Taxonomy" id="111807"/>
    <lineage>
        <taxon>Bacteria</taxon>
        <taxon>Bacillati</taxon>
        <taxon>Actinomycetota</taxon>
        <taxon>Actinomycetes</taxon>
        <taxon>Streptosporangiales</taxon>
        <taxon>Thermomonosporaceae</taxon>
        <taxon>Actinomadura</taxon>
    </lineage>
</organism>
<dbReference type="RefSeq" id="WP_160823967.1">
    <property type="nucleotide sequence ID" value="NZ_JBHSXS010000002.1"/>
</dbReference>